<keyword evidence="3" id="KW-1185">Reference proteome</keyword>
<name>A0ABW0MAW1_9BURK</name>
<reference evidence="3" key="1">
    <citation type="journal article" date="2019" name="Int. J. Syst. Evol. Microbiol.">
        <title>The Global Catalogue of Microorganisms (GCM) 10K type strain sequencing project: providing services to taxonomists for standard genome sequencing and annotation.</title>
        <authorList>
            <consortium name="The Broad Institute Genomics Platform"/>
            <consortium name="The Broad Institute Genome Sequencing Center for Infectious Disease"/>
            <person name="Wu L."/>
            <person name="Ma J."/>
        </authorList>
    </citation>
    <scope>NUCLEOTIDE SEQUENCE [LARGE SCALE GENOMIC DNA]</scope>
    <source>
        <strain evidence="3">JCM 17066</strain>
    </source>
</reference>
<feature type="domain" description="LysM" evidence="1">
    <location>
        <begin position="152"/>
        <end position="194"/>
    </location>
</feature>
<dbReference type="RefSeq" id="WP_378998598.1">
    <property type="nucleotide sequence ID" value="NZ_JBHSMT010000026.1"/>
</dbReference>
<protein>
    <submittedName>
        <fullName evidence="2">LysM peptidoglycan-binding domain-containing protein</fullName>
    </submittedName>
</protein>
<evidence type="ECO:0000259" key="1">
    <source>
        <dbReference type="SMART" id="SM00257"/>
    </source>
</evidence>
<proteinExistence type="predicted"/>
<comment type="caution">
    <text evidence="2">The sequence shown here is derived from an EMBL/GenBank/DDBJ whole genome shotgun (WGS) entry which is preliminary data.</text>
</comment>
<dbReference type="CDD" id="cd00118">
    <property type="entry name" value="LysM"/>
    <property type="match status" value="1"/>
</dbReference>
<evidence type="ECO:0000313" key="2">
    <source>
        <dbReference type="EMBL" id="MFC5475380.1"/>
    </source>
</evidence>
<dbReference type="InterPro" id="IPR018392">
    <property type="entry name" value="LysM"/>
</dbReference>
<dbReference type="EMBL" id="JBHSMT010000026">
    <property type="protein sequence ID" value="MFC5475380.1"/>
    <property type="molecule type" value="Genomic_DNA"/>
</dbReference>
<accession>A0ABW0MAW1</accession>
<dbReference type="SMART" id="SM00257">
    <property type="entry name" value="LysM"/>
    <property type="match status" value="1"/>
</dbReference>
<dbReference type="Proteomes" id="UP001596045">
    <property type="component" value="Unassembled WGS sequence"/>
</dbReference>
<dbReference type="Pfam" id="PF01476">
    <property type="entry name" value="LysM"/>
    <property type="match status" value="1"/>
</dbReference>
<gene>
    <name evidence="2" type="ORF">ACFPM8_15575</name>
</gene>
<organism evidence="2 3">
    <name type="scientific">Paraherbaspirillum soli</name>
    <dbReference type="NCBI Taxonomy" id="631222"/>
    <lineage>
        <taxon>Bacteria</taxon>
        <taxon>Pseudomonadati</taxon>
        <taxon>Pseudomonadota</taxon>
        <taxon>Betaproteobacteria</taxon>
        <taxon>Burkholderiales</taxon>
        <taxon>Oxalobacteraceae</taxon>
        <taxon>Paraherbaspirillum</taxon>
    </lineage>
</organism>
<dbReference type="SUPFAM" id="SSF54106">
    <property type="entry name" value="LysM domain"/>
    <property type="match status" value="1"/>
</dbReference>
<dbReference type="Gene3D" id="3.10.350.10">
    <property type="entry name" value="LysM domain"/>
    <property type="match status" value="1"/>
</dbReference>
<evidence type="ECO:0000313" key="3">
    <source>
        <dbReference type="Proteomes" id="UP001596045"/>
    </source>
</evidence>
<dbReference type="InterPro" id="IPR036779">
    <property type="entry name" value="LysM_dom_sf"/>
</dbReference>
<sequence length="246" mass="27754">MTTMNRSKPKFEDWQNYVNQGVNNAKWNVYDCEIQRAVDEFNRHLRDVAGYRPLDWQLIKAMTWVETGAKDEEWQTNPMQIGNDGDPGLRSLLIGNEGGNLILPPAWRGKLTYGTATNFVPHNIRAGIGYLLMRMANFAIKNVPDADTRTYELTVKAGDNFDKIARTQGTTIESLKQLNPGAHMLRPGQVLRYRKAAMRKVIVGWKFIAPSSIAFYYNGGGDALYGKKLDYAFTLVRNGKAALCTQ</sequence>